<evidence type="ECO:0000313" key="1">
    <source>
        <dbReference type="EMBL" id="KAF0433850.1"/>
    </source>
</evidence>
<evidence type="ECO:0000313" key="2">
    <source>
        <dbReference type="Proteomes" id="UP000439903"/>
    </source>
</evidence>
<reference evidence="1 2" key="1">
    <citation type="journal article" date="2019" name="Environ. Microbiol.">
        <title>At the nexus of three kingdoms: the genome of the mycorrhizal fungus Gigaspora margarita provides insights into plant, endobacterial and fungal interactions.</title>
        <authorList>
            <person name="Venice F."/>
            <person name="Ghignone S."/>
            <person name="Salvioli di Fossalunga A."/>
            <person name="Amselem J."/>
            <person name="Novero M."/>
            <person name="Xianan X."/>
            <person name="Sedzielewska Toro K."/>
            <person name="Morin E."/>
            <person name="Lipzen A."/>
            <person name="Grigoriev I.V."/>
            <person name="Henrissat B."/>
            <person name="Martin F.M."/>
            <person name="Bonfante P."/>
        </authorList>
    </citation>
    <scope>NUCLEOTIDE SEQUENCE [LARGE SCALE GENOMIC DNA]</scope>
    <source>
        <strain evidence="1 2">BEG34</strain>
    </source>
</reference>
<dbReference type="OrthoDB" id="2424990at2759"/>
<feature type="non-terminal residue" evidence="1">
    <location>
        <position position="1"/>
    </location>
</feature>
<comment type="caution">
    <text evidence="1">The sequence shown here is derived from an EMBL/GenBank/DDBJ whole genome shotgun (WGS) entry which is preliminary data.</text>
</comment>
<name>A0A8H3XBF6_GIGMA</name>
<dbReference type="Proteomes" id="UP000439903">
    <property type="component" value="Unassembled WGS sequence"/>
</dbReference>
<dbReference type="EMBL" id="WTPW01001463">
    <property type="protein sequence ID" value="KAF0433850.1"/>
    <property type="molecule type" value="Genomic_DNA"/>
</dbReference>
<keyword evidence="2" id="KW-1185">Reference proteome</keyword>
<proteinExistence type="predicted"/>
<organism evidence="1 2">
    <name type="scientific">Gigaspora margarita</name>
    <dbReference type="NCBI Taxonomy" id="4874"/>
    <lineage>
        <taxon>Eukaryota</taxon>
        <taxon>Fungi</taxon>
        <taxon>Fungi incertae sedis</taxon>
        <taxon>Mucoromycota</taxon>
        <taxon>Glomeromycotina</taxon>
        <taxon>Glomeromycetes</taxon>
        <taxon>Diversisporales</taxon>
        <taxon>Gigasporaceae</taxon>
        <taxon>Gigaspora</taxon>
    </lineage>
</organism>
<gene>
    <name evidence="1" type="ORF">F8M41_004977</name>
</gene>
<dbReference type="AlphaFoldDB" id="A0A8H3XBF6"/>
<sequence>IGAQVGGKPVAKNAGFAQMVSFVNKRCKESQWNAKIANGCWGTYKKIYMINTQQNHA</sequence>
<accession>A0A8H3XBF6</accession>
<protein>
    <submittedName>
        <fullName evidence="1">Uncharacterized protein</fullName>
    </submittedName>
</protein>